<name>A0A6J5T3Q7_9CAUD</name>
<reference evidence="2" key="1">
    <citation type="submission" date="2020-05" db="EMBL/GenBank/DDBJ databases">
        <authorList>
            <person name="Chiriac C."/>
            <person name="Salcher M."/>
            <person name="Ghai R."/>
            <person name="Kavagutti S V."/>
        </authorList>
    </citation>
    <scope>NUCLEOTIDE SEQUENCE</scope>
</reference>
<gene>
    <name evidence="2" type="ORF">UFOVP1636_313</name>
</gene>
<organism evidence="2">
    <name type="scientific">uncultured Caudovirales phage</name>
    <dbReference type="NCBI Taxonomy" id="2100421"/>
    <lineage>
        <taxon>Viruses</taxon>
        <taxon>Duplodnaviria</taxon>
        <taxon>Heunggongvirae</taxon>
        <taxon>Uroviricota</taxon>
        <taxon>Caudoviricetes</taxon>
        <taxon>Peduoviridae</taxon>
        <taxon>Maltschvirus</taxon>
        <taxon>Maltschvirus maltsch</taxon>
    </lineage>
</organism>
<evidence type="ECO:0000256" key="1">
    <source>
        <dbReference type="SAM" id="MobiDB-lite"/>
    </source>
</evidence>
<evidence type="ECO:0000313" key="2">
    <source>
        <dbReference type="EMBL" id="CAB4221454.1"/>
    </source>
</evidence>
<feature type="region of interest" description="Disordered" evidence="1">
    <location>
        <begin position="164"/>
        <end position="211"/>
    </location>
</feature>
<proteinExistence type="predicted"/>
<sequence length="211" mass="22998">MSTRFGYTIDYSRLNYGKALHLSNTINENINTIRRSYGAHTAEKNSKYMELLMVREGLKKWIAENRKLMEGEMGKSEAILAAKDMVDSIQDMLEKLSKMQVEQMPALIDTIRDQIGNEQADAFKTSVGQLLTGMLDSMTQAREQADNAARQLAGEQLAPTGMAMGGADMGVDDMGAMPAGEMPGDESSEMDAFSATDAAAGGTEPVGREKR</sequence>
<accession>A0A6J5T3Q7</accession>
<protein>
    <submittedName>
        <fullName evidence="2">Uncharacterized protein</fullName>
    </submittedName>
</protein>
<dbReference type="EMBL" id="LR797503">
    <property type="protein sequence ID" value="CAB4221454.1"/>
    <property type="molecule type" value="Genomic_DNA"/>
</dbReference>